<evidence type="ECO:0000256" key="11">
    <source>
        <dbReference type="SAM" id="Phobius"/>
    </source>
</evidence>
<feature type="transmembrane region" description="Helical" evidence="11">
    <location>
        <begin position="155"/>
        <end position="177"/>
    </location>
</feature>
<dbReference type="FunFam" id="3.80.10.10:FF:000111">
    <property type="entry name" value="LRR receptor-like serine/threonine-protein kinase ERECTA"/>
    <property type="match status" value="1"/>
</dbReference>
<dbReference type="InterPro" id="IPR001611">
    <property type="entry name" value="Leu-rich_rpt"/>
</dbReference>
<evidence type="ECO:0000256" key="1">
    <source>
        <dbReference type="ARBA" id="ARBA00004479"/>
    </source>
</evidence>
<gene>
    <name evidence="12" type="primary">gb13174</name>
    <name evidence="12" type="ORF">PR202_gb13174</name>
</gene>
<dbReference type="Proteomes" id="UP001054889">
    <property type="component" value="Unassembled WGS sequence"/>
</dbReference>
<evidence type="ECO:0000256" key="2">
    <source>
        <dbReference type="ARBA" id="ARBA00009592"/>
    </source>
</evidence>
<dbReference type="PANTHER" id="PTHR48063">
    <property type="entry name" value="LRR RECEPTOR-LIKE KINASE"/>
    <property type="match status" value="1"/>
</dbReference>
<evidence type="ECO:0000256" key="7">
    <source>
        <dbReference type="ARBA" id="ARBA00022737"/>
    </source>
</evidence>
<dbReference type="GO" id="GO:0016020">
    <property type="term" value="C:membrane"/>
    <property type="evidence" value="ECO:0007669"/>
    <property type="project" value="UniProtKB-SubCell"/>
</dbReference>
<keyword evidence="10" id="KW-0325">Glycoprotein</keyword>
<keyword evidence="6" id="KW-0732">Signal</keyword>
<dbReference type="Pfam" id="PF00560">
    <property type="entry name" value="LRR_1"/>
    <property type="match status" value="4"/>
</dbReference>
<keyword evidence="13" id="KW-1185">Reference proteome</keyword>
<evidence type="ECO:0000313" key="12">
    <source>
        <dbReference type="EMBL" id="GJN25355.1"/>
    </source>
</evidence>
<evidence type="ECO:0000256" key="4">
    <source>
        <dbReference type="ARBA" id="ARBA00022626"/>
    </source>
</evidence>
<dbReference type="AlphaFoldDB" id="A0AAV5ERS2"/>
<reference evidence="12" key="2">
    <citation type="submission" date="2021-12" db="EMBL/GenBank/DDBJ databases">
        <title>Resequencing data analysis of finger millet.</title>
        <authorList>
            <person name="Hatakeyama M."/>
            <person name="Aluri S."/>
            <person name="Balachadran M.T."/>
            <person name="Sivarajan S.R."/>
            <person name="Poveda L."/>
            <person name="Shimizu-Inatsugi R."/>
            <person name="Schlapbach R."/>
            <person name="Sreeman S.M."/>
            <person name="Shimizu K.K."/>
        </authorList>
    </citation>
    <scope>NUCLEOTIDE SEQUENCE</scope>
</reference>
<proteinExistence type="inferred from homology"/>
<keyword evidence="5 11" id="KW-0812">Transmembrane</keyword>
<keyword evidence="9 11" id="KW-0472">Membrane</keyword>
<sequence>MKRQELQYGPGFFYLVGIDFSQNHLTGGIPNQITSLNGLLNLNLSWNHLRGKIPEKIGDMKSLESLDLSRNYLSGKISPSLSDLTYLSYMDVSYNNLTGPIPPGRQLDTLYTENPSMYDGNNGLCGPPLQVNCSGSIEPGYGKQSASEKDSESTFFYFGLCSGFTVGLWVVMCALLFKKTWRICYYHIFDRAYDRVFVVATRGRKIKAEEIKRPV</sequence>
<dbReference type="GO" id="GO:0009742">
    <property type="term" value="P:brassinosteroid mediated signaling pathway"/>
    <property type="evidence" value="ECO:0007669"/>
    <property type="project" value="UniProtKB-KW"/>
</dbReference>
<comment type="similarity">
    <text evidence="2">Belongs to the RLP family.</text>
</comment>
<protein>
    <submittedName>
        <fullName evidence="12">Uncharacterized protein</fullName>
    </submittedName>
</protein>
<evidence type="ECO:0000256" key="8">
    <source>
        <dbReference type="ARBA" id="ARBA00022989"/>
    </source>
</evidence>
<organism evidence="12 13">
    <name type="scientific">Eleusine coracana subsp. coracana</name>
    <dbReference type="NCBI Taxonomy" id="191504"/>
    <lineage>
        <taxon>Eukaryota</taxon>
        <taxon>Viridiplantae</taxon>
        <taxon>Streptophyta</taxon>
        <taxon>Embryophyta</taxon>
        <taxon>Tracheophyta</taxon>
        <taxon>Spermatophyta</taxon>
        <taxon>Magnoliopsida</taxon>
        <taxon>Liliopsida</taxon>
        <taxon>Poales</taxon>
        <taxon>Poaceae</taxon>
        <taxon>PACMAD clade</taxon>
        <taxon>Chloridoideae</taxon>
        <taxon>Cynodonteae</taxon>
        <taxon>Eleusininae</taxon>
        <taxon>Eleusine</taxon>
    </lineage>
</organism>
<evidence type="ECO:0000256" key="9">
    <source>
        <dbReference type="ARBA" id="ARBA00023136"/>
    </source>
</evidence>
<name>A0AAV5ERS2_ELECO</name>
<comment type="subcellular location">
    <subcellularLocation>
        <location evidence="1">Membrane</location>
        <topology evidence="1">Single-pass type I membrane protein</topology>
    </subcellularLocation>
</comment>
<evidence type="ECO:0000256" key="3">
    <source>
        <dbReference type="ARBA" id="ARBA00022614"/>
    </source>
</evidence>
<comment type="caution">
    <text evidence="12">The sequence shown here is derived from an EMBL/GenBank/DDBJ whole genome shotgun (WGS) entry which is preliminary data.</text>
</comment>
<dbReference type="SUPFAM" id="SSF52058">
    <property type="entry name" value="L domain-like"/>
    <property type="match status" value="1"/>
</dbReference>
<evidence type="ECO:0000313" key="13">
    <source>
        <dbReference type="Proteomes" id="UP001054889"/>
    </source>
</evidence>
<dbReference type="Gene3D" id="3.80.10.10">
    <property type="entry name" value="Ribonuclease Inhibitor"/>
    <property type="match status" value="1"/>
</dbReference>
<keyword evidence="4" id="KW-1070">Brassinosteroid signaling pathway</keyword>
<keyword evidence="8 11" id="KW-1133">Transmembrane helix</keyword>
<dbReference type="InterPro" id="IPR046956">
    <property type="entry name" value="RLP23-like"/>
</dbReference>
<accession>A0AAV5ERS2</accession>
<keyword evidence="7" id="KW-0677">Repeat</keyword>
<dbReference type="InterPro" id="IPR032675">
    <property type="entry name" value="LRR_dom_sf"/>
</dbReference>
<evidence type="ECO:0000256" key="10">
    <source>
        <dbReference type="ARBA" id="ARBA00023180"/>
    </source>
</evidence>
<reference evidence="12" key="1">
    <citation type="journal article" date="2018" name="DNA Res.">
        <title>Multiple hybrid de novo genome assembly of finger millet, an orphan allotetraploid crop.</title>
        <authorList>
            <person name="Hatakeyama M."/>
            <person name="Aluri S."/>
            <person name="Balachadran M.T."/>
            <person name="Sivarajan S.R."/>
            <person name="Patrignani A."/>
            <person name="Gruter S."/>
            <person name="Poveda L."/>
            <person name="Shimizu-Inatsugi R."/>
            <person name="Baeten J."/>
            <person name="Francoijs K.J."/>
            <person name="Nataraja K.N."/>
            <person name="Reddy Y.A.N."/>
            <person name="Phadnis S."/>
            <person name="Ravikumar R.L."/>
            <person name="Schlapbach R."/>
            <person name="Sreeman S.M."/>
            <person name="Shimizu K.K."/>
        </authorList>
    </citation>
    <scope>NUCLEOTIDE SEQUENCE</scope>
</reference>
<keyword evidence="3" id="KW-0433">Leucine-rich repeat</keyword>
<evidence type="ECO:0000256" key="6">
    <source>
        <dbReference type="ARBA" id="ARBA00022729"/>
    </source>
</evidence>
<evidence type="ECO:0000256" key="5">
    <source>
        <dbReference type="ARBA" id="ARBA00022692"/>
    </source>
</evidence>
<dbReference type="PANTHER" id="PTHR48063:SF55">
    <property type="entry name" value="LEUCINE-RICH REPEAT-CONTAINING N-TERMINAL PLANT-TYPE DOMAIN-CONTAINING PROTEIN"/>
    <property type="match status" value="1"/>
</dbReference>
<dbReference type="EMBL" id="BQKI01000078">
    <property type="protein sequence ID" value="GJN25355.1"/>
    <property type="molecule type" value="Genomic_DNA"/>
</dbReference>